<dbReference type="OrthoDB" id="1723324at2759"/>
<gene>
    <name evidence="3" type="ORF">M569_12101</name>
</gene>
<dbReference type="PANTHER" id="PTHR43572">
    <property type="entry name" value="CHAPERONE PROTEIN CLPD, CHLOROPLASTIC"/>
    <property type="match status" value="1"/>
</dbReference>
<dbReference type="InterPro" id="IPR036628">
    <property type="entry name" value="Clp_N_dom_sf"/>
</dbReference>
<evidence type="ECO:0000259" key="2">
    <source>
        <dbReference type="PROSITE" id="PS51903"/>
    </source>
</evidence>
<dbReference type="InterPro" id="IPR051650">
    <property type="entry name" value="SL_signaling_regulator"/>
</dbReference>
<dbReference type="AlphaFoldDB" id="S8C7D4"/>
<dbReference type="Pfam" id="PF02861">
    <property type="entry name" value="Clp_N"/>
    <property type="match status" value="1"/>
</dbReference>
<dbReference type="Gene3D" id="1.10.1780.10">
    <property type="entry name" value="Clp, N-terminal domain"/>
    <property type="match status" value="1"/>
</dbReference>
<comment type="caution">
    <text evidence="3">The sequence shown here is derived from an EMBL/GenBank/DDBJ whole genome shotgun (WGS) entry which is preliminary data.</text>
</comment>
<feature type="non-terminal residue" evidence="3">
    <location>
        <position position="193"/>
    </location>
</feature>
<dbReference type="SUPFAM" id="SSF81923">
    <property type="entry name" value="Double Clp-N motif"/>
    <property type="match status" value="1"/>
</dbReference>
<proteinExistence type="predicted"/>
<feature type="domain" description="Clp R" evidence="2">
    <location>
        <begin position="8"/>
        <end position="183"/>
    </location>
</feature>
<sequence>MPTPVGVARQYLSEGAVSALDDAVAVARRRNHAQTTSLHAVSALLSLPSSALREACARWGNAAWSPRLQFRALELGVGVGLDRVSASKGGGEEEPPVSNSLMAAIKRSQANQRRHPETFILYQQQVNSNPDCPNSISAVKVELKHFVVSILDDPIVSRVFADAGFRTQEMKFTIMNPPPLRFLSSSPRTPPPL</sequence>
<dbReference type="PROSITE" id="PS51903">
    <property type="entry name" value="CLP_R"/>
    <property type="match status" value="1"/>
</dbReference>
<dbReference type="PANTHER" id="PTHR43572:SF38">
    <property type="entry name" value="PROTEIN SMAX1-LIKE 6"/>
    <property type="match status" value="1"/>
</dbReference>
<accession>S8C7D4</accession>
<dbReference type="EMBL" id="AUSU01005974">
    <property type="protein sequence ID" value="EPS62689.1"/>
    <property type="molecule type" value="Genomic_DNA"/>
</dbReference>
<evidence type="ECO:0000313" key="4">
    <source>
        <dbReference type="Proteomes" id="UP000015453"/>
    </source>
</evidence>
<evidence type="ECO:0000313" key="3">
    <source>
        <dbReference type="EMBL" id="EPS62689.1"/>
    </source>
</evidence>
<name>S8C7D4_9LAMI</name>
<dbReference type="InterPro" id="IPR004176">
    <property type="entry name" value="Clp_R_N"/>
</dbReference>
<organism evidence="3 4">
    <name type="scientific">Genlisea aurea</name>
    <dbReference type="NCBI Taxonomy" id="192259"/>
    <lineage>
        <taxon>Eukaryota</taxon>
        <taxon>Viridiplantae</taxon>
        <taxon>Streptophyta</taxon>
        <taxon>Embryophyta</taxon>
        <taxon>Tracheophyta</taxon>
        <taxon>Spermatophyta</taxon>
        <taxon>Magnoliopsida</taxon>
        <taxon>eudicotyledons</taxon>
        <taxon>Gunneridae</taxon>
        <taxon>Pentapetalae</taxon>
        <taxon>asterids</taxon>
        <taxon>lamiids</taxon>
        <taxon>Lamiales</taxon>
        <taxon>Lentibulariaceae</taxon>
        <taxon>Genlisea</taxon>
    </lineage>
</organism>
<keyword evidence="4" id="KW-1185">Reference proteome</keyword>
<protein>
    <recommendedName>
        <fullName evidence="2">Clp R domain-containing protein</fullName>
    </recommendedName>
</protein>
<keyword evidence="1" id="KW-0677">Repeat</keyword>
<evidence type="ECO:0000256" key="1">
    <source>
        <dbReference type="PROSITE-ProRule" id="PRU01251"/>
    </source>
</evidence>
<reference evidence="3 4" key="1">
    <citation type="journal article" date="2013" name="BMC Genomics">
        <title>The miniature genome of a carnivorous plant Genlisea aurea contains a low number of genes and short non-coding sequences.</title>
        <authorList>
            <person name="Leushkin E.V."/>
            <person name="Sutormin R.A."/>
            <person name="Nabieva E.R."/>
            <person name="Penin A.A."/>
            <person name="Kondrashov A.S."/>
            <person name="Logacheva M.D."/>
        </authorList>
    </citation>
    <scope>NUCLEOTIDE SEQUENCE [LARGE SCALE GENOMIC DNA]</scope>
</reference>
<dbReference type="Proteomes" id="UP000015453">
    <property type="component" value="Unassembled WGS sequence"/>
</dbReference>